<gene>
    <name evidence="2" type="ordered locus">Avin_49410</name>
</gene>
<dbReference type="Proteomes" id="UP000002424">
    <property type="component" value="Chromosome"/>
</dbReference>
<protein>
    <submittedName>
        <fullName evidence="2">Uncharacterized protein</fullName>
    </submittedName>
</protein>
<name>C1DL43_AZOVD</name>
<feature type="chain" id="PRO_5002906077" evidence="1">
    <location>
        <begin position="21"/>
        <end position="240"/>
    </location>
</feature>
<evidence type="ECO:0000256" key="1">
    <source>
        <dbReference type="SAM" id="SignalP"/>
    </source>
</evidence>
<organism evidence="2 3">
    <name type="scientific">Azotobacter vinelandii (strain DJ / ATCC BAA-1303)</name>
    <dbReference type="NCBI Taxonomy" id="322710"/>
    <lineage>
        <taxon>Bacteria</taxon>
        <taxon>Pseudomonadati</taxon>
        <taxon>Pseudomonadota</taxon>
        <taxon>Gammaproteobacteria</taxon>
        <taxon>Pseudomonadales</taxon>
        <taxon>Pseudomonadaceae</taxon>
        <taxon>Azotobacter</taxon>
    </lineage>
</organism>
<dbReference type="AlphaFoldDB" id="C1DL43"/>
<dbReference type="KEGG" id="avn:Avin_49410"/>
<feature type="signal peptide" evidence="1">
    <location>
        <begin position="1"/>
        <end position="20"/>
    </location>
</feature>
<evidence type="ECO:0000313" key="3">
    <source>
        <dbReference type="Proteomes" id="UP000002424"/>
    </source>
</evidence>
<dbReference type="eggNOG" id="ENOG5032J7B">
    <property type="taxonomic scope" value="Bacteria"/>
</dbReference>
<keyword evidence="3" id="KW-1185">Reference proteome</keyword>
<proteinExistence type="predicted"/>
<dbReference type="HOGENOM" id="CLU_078171_0_0_6"/>
<accession>C1DL43</accession>
<reference evidence="2 3" key="1">
    <citation type="journal article" date="2009" name="J. Bacteriol.">
        <title>Genome sequence of Azotobacter vinelandii, an obligate aerobe specialized to support diverse anaerobic metabolic processes.</title>
        <authorList>
            <person name="Setubal J.C."/>
            <person name="dos Santos P."/>
            <person name="Goldman B.S."/>
            <person name="Ertesvag H."/>
            <person name="Espin G."/>
            <person name="Rubio L.M."/>
            <person name="Valla S."/>
            <person name="Almeida N.F."/>
            <person name="Balasubramanian D."/>
            <person name="Cromes L."/>
            <person name="Curatti L."/>
            <person name="Du Z."/>
            <person name="Godsy E."/>
            <person name="Goodner B."/>
            <person name="Hellner-Burris K."/>
            <person name="Hernandez J.A."/>
            <person name="Houmiel K."/>
            <person name="Imperial J."/>
            <person name="Kennedy C."/>
            <person name="Larson T.J."/>
            <person name="Latreille P."/>
            <person name="Ligon L.S."/>
            <person name="Lu J."/>
            <person name="Maerk M."/>
            <person name="Miller N.M."/>
            <person name="Norton S."/>
            <person name="O'Carroll I.P."/>
            <person name="Paulsen I."/>
            <person name="Raulfs E.C."/>
            <person name="Roemer R."/>
            <person name="Rosser J."/>
            <person name="Segura D."/>
            <person name="Slater S."/>
            <person name="Stricklin S.L."/>
            <person name="Studholme D.J."/>
            <person name="Sun J."/>
            <person name="Viana C.J."/>
            <person name="Wallin E."/>
            <person name="Wang B."/>
            <person name="Wheeler C."/>
            <person name="Zhu H."/>
            <person name="Dean D.R."/>
            <person name="Dixon R."/>
            <person name="Wood D."/>
        </authorList>
    </citation>
    <scope>NUCLEOTIDE SEQUENCE [LARGE SCALE GENOMIC DNA]</scope>
    <source>
        <strain evidence="3">DJ / ATCC BAA-1303</strain>
    </source>
</reference>
<sequence>MCLWPVVGLLSSAVGSVALASSGGNGAYPEIPEPMVFDMMRPLGARQGELEANVLATGPLSESDQQTDWAPEAEYAFADGWAVEFEFPFEDDRLSEYKVGVQATLGAFNQGRSAHGVQYMNIYEREHHKYFNTLVYTLGHRFSARWSSMSMIGLADIGWSGSSGRNHLIVNHSTFFDATENTVLGVELNYRSGHDGHVLLMPQIHHRLTRTLNLQFGIGVDKARGESALPEAGLRIVRQF</sequence>
<evidence type="ECO:0000313" key="2">
    <source>
        <dbReference type="EMBL" id="ACO81036.1"/>
    </source>
</evidence>
<keyword evidence="1" id="KW-0732">Signal</keyword>
<dbReference type="EMBL" id="CP001157">
    <property type="protein sequence ID" value="ACO81036.1"/>
    <property type="molecule type" value="Genomic_DNA"/>
</dbReference>
<dbReference type="EnsemblBacteria" id="ACO81036">
    <property type="protein sequence ID" value="ACO81036"/>
    <property type="gene ID" value="Avin_49410"/>
</dbReference>
<dbReference type="OrthoDB" id="8534296at2"/>